<organism evidence="1 2">
    <name type="scientific">Anaerocolumna cellulosilytica</name>
    <dbReference type="NCBI Taxonomy" id="433286"/>
    <lineage>
        <taxon>Bacteria</taxon>
        <taxon>Bacillati</taxon>
        <taxon>Bacillota</taxon>
        <taxon>Clostridia</taxon>
        <taxon>Lachnospirales</taxon>
        <taxon>Lachnospiraceae</taxon>
        <taxon>Anaerocolumna</taxon>
    </lineage>
</organism>
<keyword evidence="2" id="KW-1185">Reference proteome</keyword>
<sequence>MIRIVNSYVQTIPNVRFAGIQYGDEDRVNGGFGEQWGEWFQSNRFEALEALINEEFKSSYEDAEAYIGMMRYKDGEPFQYWIGMFLPENAQIPSGYNFIDIPEAKIGACWLHGPEHELYCNEEKCADKLKQDGLELMQDEEGAWWFFERYVCPRFTEKDEEGQVILDICHYVK</sequence>
<accession>A0A6S6QUI0</accession>
<name>A0A6S6QUI0_9FIRM</name>
<evidence type="ECO:0000313" key="1">
    <source>
        <dbReference type="EMBL" id="BCJ94294.1"/>
    </source>
</evidence>
<evidence type="ECO:0000313" key="2">
    <source>
        <dbReference type="Proteomes" id="UP000515561"/>
    </source>
</evidence>
<dbReference type="AlphaFoldDB" id="A0A6S6QUI0"/>
<proteinExistence type="predicted"/>
<protein>
    <submittedName>
        <fullName evidence="1">Uncharacterized protein</fullName>
    </submittedName>
</protein>
<dbReference type="Proteomes" id="UP000515561">
    <property type="component" value="Chromosome"/>
</dbReference>
<reference evidence="1 2" key="1">
    <citation type="journal article" date="2016" name="Int. J. Syst. Evol. Microbiol.">
        <title>Descriptions of Anaerotaenia torta gen. nov., sp. nov. and Anaerocolumna cellulosilytica gen. nov., sp. nov. isolated from a methanogenic reactor of cattle waste.</title>
        <authorList>
            <person name="Uek A."/>
            <person name="Ohtaki Y."/>
            <person name="Kaku N."/>
            <person name="Ueki K."/>
        </authorList>
    </citation>
    <scope>NUCLEOTIDE SEQUENCE [LARGE SCALE GENOMIC DNA]</scope>
    <source>
        <strain evidence="1 2">SN021</strain>
    </source>
</reference>
<dbReference type="KEGG" id="acel:acsn021_18630"/>
<dbReference type="RefSeq" id="WP_184091142.1">
    <property type="nucleotide sequence ID" value="NZ_AP023367.1"/>
</dbReference>
<dbReference type="EMBL" id="AP023367">
    <property type="protein sequence ID" value="BCJ94294.1"/>
    <property type="molecule type" value="Genomic_DNA"/>
</dbReference>
<gene>
    <name evidence="1" type="ORF">acsn021_18630</name>
</gene>